<name>A0A8S5LPW9_9CAUD</name>
<organism evidence="1">
    <name type="scientific">Siphoviridae sp. ctoiW10</name>
    <dbReference type="NCBI Taxonomy" id="2827592"/>
    <lineage>
        <taxon>Viruses</taxon>
        <taxon>Duplodnaviria</taxon>
        <taxon>Heunggongvirae</taxon>
        <taxon>Uroviricota</taxon>
        <taxon>Caudoviricetes</taxon>
    </lineage>
</organism>
<accession>A0A8S5LPW9</accession>
<reference evidence="1" key="1">
    <citation type="journal article" date="2021" name="Proc. Natl. Acad. Sci. U.S.A.">
        <title>A Catalog of Tens of Thousands of Viruses from Human Metagenomes Reveals Hidden Associations with Chronic Diseases.</title>
        <authorList>
            <person name="Tisza M.J."/>
            <person name="Buck C.B."/>
        </authorList>
    </citation>
    <scope>NUCLEOTIDE SEQUENCE</scope>
    <source>
        <strain evidence="1">CtoiW10</strain>
    </source>
</reference>
<sequence length="46" mass="5416">MYFLENYRGFGVYLTGSGYIARNRERILTAKTYAEIIQCINLWTCC</sequence>
<protein>
    <submittedName>
        <fullName evidence="1">Uncharacterized protein</fullName>
    </submittedName>
</protein>
<dbReference type="EMBL" id="BK015888">
    <property type="protein sequence ID" value="DAD71895.1"/>
    <property type="molecule type" value="Genomic_DNA"/>
</dbReference>
<evidence type="ECO:0000313" key="1">
    <source>
        <dbReference type="EMBL" id="DAD71895.1"/>
    </source>
</evidence>
<proteinExistence type="predicted"/>